<organism evidence="1 2">
    <name type="scientific">Micromonospora azadirachtae</name>
    <dbReference type="NCBI Taxonomy" id="1970735"/>
    <lineage>
        <taxon>Bacteria</taxon>
        <taxon>Bacillati</taxon>
        <taxon>Actinomycetota</taxon>
        <taxon>Actinomycetes</taxon>
        <taxon>Micromonosporales</taxon>
        <taxon>Micromonosporaceae</taxon>
        <taxon>Micromonospora</taxon>
    </lineage>
</organism>
<keyword evidence="2" id="KW-1185">Reference proteome</keyword>
<sequence length="93" mass="9839">METLTRRGRAARVGATALGLTVLLAGTLWGADDHFPFGPFRMYATSNPPNAPAPDTRVEGVDRTGAVVGLGEDATGIRRAEIEGQQSRYVADP</sequence>
<gene>
    <name evidence="1" type="ORF">ACFQZ8_14325</name>
</gene>
<accession>A0ABW3A2H4</accession>
<protein>
    <submittedName>
        <fullName evidence="1">Uncharacterized protein</fullName>
    </submittedName>
</protein>
<evidence type="ECO:0000313" key="2">
    <source>
        <dbReference type="Proteomes" id="UP001597053"/>
    </source>
</evidence>
<dbReference type="EMBL" id="JBHTHM010000667">
    <property type="protein sequence ID" value="MFD0785078.1"/>
    <property type="molecule type" value="Genomic_DNA"/>
</dbReference>
<dbReference type="Proteomes" id="UP001597053">
    <property type="component" value="Unassembled WGS sequence"/>
</dbReference>
<reference evidence="2" key="1">
    <citation type="journal article" date="2019" name="Int. J. Syst. Evol. Microbiol.">
        <title>The Global Catalogue of Microorganisms (GCM) 10K type strain sequencing project: providing services to taxonomists for standard genome sequencing and annotation.</title>
        <authorList>
            <consortium name="The Broad Institute Genomics Platform"/>
            <consortium name="The Broad Institute Genome Sequencing Center for Infectious Disease"/>
            <person name="Wu L."/>
            <person name="Ma J."/>
        </authorList>
    </citation>
    <scope>NUCLEOTIDE SEQUENCE [LARGE SCALE GENOMIC DNA]</scope>
    <source>
        <strain evidence="2">JCM 32148</strain>
    </source>
</reference>
<proteinExistence type="predicted"/>
<feature type="non-terminal residue" evidence="1">
    <location>
        <position position="93"/>
    </location>
</feature>
<evidence type="ECO:0000313" key="1">
    <source>
        <dbReference type="EMBL" id="MFD0785078.1"/>
    </source>
</evidence>
<comment type="caution">
    <text evidence="1">The sequence shown here is derived from an EMBL/GenBank/DDBJ whole genome shotgun (WGS) entry which is preliminary data.</text>
</comment>
<name>A0ABW3A2H4_9ACTN</name>